<evidence type="ECO:0000313" key="4">
    <source>
        <dbReference type="Proteomes" id="UP000002191"/>
    </source>
</evidence>
<dbReference type="RefSeq" id="WP_013513358.1">
    <property type="nucleotide sequence ID" value="NC_014844.1"/>
</dbReference>
<accession>E6VX15</accession>
<dbReference type="EMBL" id="CP002431">
    <property type="protein sequence ID" value="ADU61421.1"/>
    <property type="molecule type" value="Genomic_DNA"/>
</dbReference>
<dbReference type="STRING" id="643562.Daes_0396"/>
<evidence type="ECO:0000259" key="2">
    <source>
        <dbReference type="Pfam" id="PF07331"/>
    </source>
</evidence>
<dbReference type="Pfam" id="PF07331">
    <property type="entry name" value="TctB"/>
    <property type="match status" value="1"/>
</dbReference>
<reference evidence="4" key="1">
    <citation type="submission" date="2010-12" db="EMBL/GenBank/DDBJ databases">
        <title>Complete sequence of Desulfovibrio aespoeensis Aspo-2.</title>
        <authorList>
            <consortium name="US DOE Joint Genome Institute"/>
            <person name="Lucas S."/>
            <person name="Copeland A."/>
            <person name="Lapidus A."/>
            <person name="Cheng J.-F."/>
            <person name="Goodwin L."/>
            <person name="Pitluck S."/>
            <person name="Chertkov O."/>
            <person name="Misra M."/>
            <person name="Detter J.C."/>
            <person name="Han C."/>
            <person name="Tapia R."/>
            <person name="Land M."/>
            <person name="Hauser L."/>
            <person name="Kyrpides N."/>
            <person name="Ivanova N."/>
            <person name="Ovchinnikova G."/>
            <person name="Pedersen K."/>
            <person name="Jagevall S."/>
            <person name="Hazen T."/>
            <person name="Woyke T."/>
        </authorList>
    </citation>
    <scope>NUCLEOTIDE SEQUENCE [LARGE SCALE GENOMIC DNA]</scope>
    <source>
        <strain evidence="4">ATCC 700646 / DSM 10631 / Aspo-2</strain>
    </source>
</reference>
<reference evidence="3 4" key="2">
    <citation type="journal article" date="2014" name="Genome Announc.">
        <title>Complete Genome Sequence of the Subsurface, Mesophilic Sulfate-Reducing Bacterium Desulfovibrio aespoeensis Aspo-2.</title>
        <authorList>
            <person name="Pedersen K."/>
            <person name="Bengtsson A."/>
            <person name="Edlund J."/>
            <person name="Rabe L."/>
            <person name="Hazen T."/>
            <person name="Chakraborty R."/>
            <person name="Goodwin L."/>
            <person name="Shapiro N."/>
        </authorList>
    </citation>
    <scope>NUCLEOTIDE SEQUENCE [LARGE SCALE GENOMIC DNA]</scope>
    <source>
        <strain evidence="4">ATCC 700646 / DSM 10631 / Aspo-2</strain>
    </source>
</reference>
<feature type="transmembrane region" description="Helical" evidence="1">
    <location>
        <begin position="82"/>
        <end position="106"/>
    </location>
</feature>
<evidence type="ECO:0000256" key="1">
    <source>
        <dbReference type="SAM" id="Phobius"/>
    </source>
</evidence>
<evidence type="ECO:0000313" key="3">
    <source>
        <dbReference type="EMBL" id="ADU61421.1"/>
    </source>
</evidence>
<organism evidence="3 4">
    <name type="scientific">Pseudodesulfovibrio aespoeensis (strain ATCC 700646 / DSM 10631 / Aspo-2)</name>
    <name type="common">Desulfovibrio aespoeensis</name>
    <dbReference type="NCBI Taxonomy" id="643562"/>
    <lineage>
        <taxon>Bacteria</taxon>
        <taxon>Pseudomonadati</taxon>
        <taxon>Thermodesulfobacteriota</taxon>
        <taxon>Desulfovibrionia</taxon>
        <taxon>Desulfovibrionales</taxon>
        <taxon>Desulfovibrionaceae</taxon>
    </lineage>
</organism>
<keyword evidence="1" id="KW-1133">Transmembrane helix</keyword>
<dbReference type="AlphaFoldDB" id="E6VX15"/>
<gene>
    <name evidence="3" type="ordered locus">Daes_0396</name>
</gene>
<keyword evidence="1" id="KW-0472">Membrane</keyword>
<feature type="transmembrane region" description="Helical" evidence="1">
    <location>
        <begin position="126"/>
        <end position="152"/>
    </location>
</feature>
<keyword evidence="4" id="KW-1185">Reference proteome</keyword>
<dbReference type="OrthoDB" id="5465357at2"/>
<feature type="transmembrane region" description="Helical" evidence="1">
    <location>
        <begin position="41"/>
        <end position="61"/>
    </location>
</feature>
<dbReference type="HOGENOM" id="CLU_110735_5_1_7"/>
<name>E6VX15_PSEA9</name>
<protein>
    <recommendedName>
        <fullName evidence="2">DUF1468 domain-containing protein</fullName>
    </recommendedName>
</protein>
<keyword evidence="1" id="KW-0812">Transmembrane</keyword>
<dbReference type="eggNOG" id="ENOG50318VY">
    <property type="taxonomic scope" value="Bacteria"/>
</dbReference>
<sequence length="153" mass="16538" precursor="true">MRIKTGDFFMALGLLALSAALYHQSGEIDTTMIYALGPVFFPELLIGILAVLSLVLLWQSVDIKGNKGWCASARTGSAHATILRWSLVGLVTLYLVALPLAGYLLATIPFLFAGMCLLGPLKPKNLAIYGVTSLFVTFGLQFIFGTLLKLFLP</sequence>
<dbReference type="KEGG" id="das:Daes_0396"/>
<feature type="domain" description="DUF1468" evidence="2">
    <location>
        <begin position="9"/>
        <end position="153"/>
    </location>
</feature>
<dbReference type="InterPro" id="IPR009936">
    <property type="entry name" value="DUF1468"/>
</dbReference>
<proteinExistence type="predicted"/>
<dbReference type="Proteomes" id="UP000002191">
    <property type="component" value="Chromosome"/>
</dbReference>